<dbReference type="Proteomes" id="UP000075840">
    <property type="component" value="Unassembled WGS sequence"/>
</dbReference>
<evidence type="ECO:0000313" key="1">
    <source>
        <dbReference type="EnsemblMetazoa" id="AARA015025-PB"/>
    </source>
</evidence>
<dbReference type="EnsemblMetazoa" id="AARA015025-RB">
    <property type="protein sequence ID" value="AARA015025-PB"/>
    <property type="gene ID" value="AARA015025"/>
</dbReference>
<evidence type="ECO:0000313" key="2">
    <source>
        <dbReference type="Proteomes" id="UP000075840"/>
    </source>
</evidence>
<protein>
    <submittedName>
        <fullName evidence="1">Uncharacterized protein</fullName>
    </submittedName>
</protein>
<reference evidence="1" key="1">
    <citation type="submission" date="2022-08" db="UniProtKB">
        <authorList>
            <consortium name="EnsemblMetazoa"/>
        </authorList>
    </citation>
    <scope>IDENTIFICATION</scope>
    <source>
        <strain evidence="1">Dongola</strain>
    </source>
</reference>
<proteinExistence type="predicted"/>
<keyword evidence="2" id="KW-1185">Reference proteome</keyword>
<dbReference type="EMBL" id="APCN01005988">
    <property type="status" value="NOT_ANNOTATED_CDS"/>
    <property type="molecule type" value="Genomic_DNA"/>
</dbReference>
<organism evidence="1 2">
    <name type="scientific">Anopheles arabiensis</name>
    <name type="common">Mosquito</name>
    <dbReference type="NCBI Taxonomy" id="7173"/>
    <lineage>
        <taxon>Eukaryota</taxon>
        <taxon>Metazoa</taxon>
        <taxon>Ecdysozoa</taxon>
        <taxon>Arthropoda</taxon>
        <taxon>Hexapoda</taxon>
        <taxon>Insecta</taxon>
        <taxon>Pterygota</taxon>
        <taxon>Neoptera</taxon>
        <taxon>Endopterygota</taxon>
        <taxon>Diptera</taxon>
        <taxon>Nematocera</taxon>
        <taxon>Culicoidea</taxon>
        <taxon>Culicidae</taxon>
        <taxon>Anophelinae</taxon>
        <taxon>Anopheles</taxon>
    </lineage>
</organism>
<name>A0A182IHV4_ANOAR</name>
<dbReference type="AlphaFoldDB" id="A0A182IHV4"/>
<sequence>MHLTFIIATLWNLPLSCFCLRSSSSDNVTQCTAIFGSSAQPTITCNFPTVNQHLHQSPFITKLLYIKYCLNNTVLRNQKSINYKLFLCVFFYRIHTIHTYCFYH</sequence>
<dbReference type="VEuPathDB" id="VectorBase:AARA015025"/>
<accession>A0A182IHV4</accession>